<sequence>MSGSTKARRYRTHAPRYAASPPKFGRSAANPSIRCRAQRSSLMGLPSQESQSEYRSAVHCSNHRCLLVPQFFRAFRRINPIARPRALEESTRSRNHGGHAMSHTIAPSLPRRQAQAGHLLERPSPARITAIAGVIALHAAALMLLLMPMAPPQAMVEEDVAIPIFVIPKHVDPPPPPTPPETHRRIEPRPVTPTRSPPVEQPPVVDPVGVDIAPPYDPAPDTAIVVETTPPGPIRADSLEYASAPPPAYPRDAMTRRIEGTVILEVLVGVDGVPLDVRVQTSSGNRSLDEAARKHILKKWKFKPATQDGYAVEAIGLVPVKFVLR</sequence>
<keyword evidence="7" id="KW-0653">Protein transport</keyword>
<dbReference type="GO" id="GO:0015031">
    <property type="term" value="P:protein transport"/>
    <property type="evidence" value="ECO:0007669"/>
    <property type="project" value="UniProtKB-KW"/>
</dbReference>
<dbReference type="InterPro" id="IPR006260">
    <property type="entry name" value="TonB/TolA_C"/>
</dbReference>
<protein>
    <submittedName>
        <fullName evidence="13">TonB family protein</fullName>
    </submittedName>
</protein>
<comment type="similarity">
    <text evidence="2">Belongs to the TonB family.</text>
</comment>
<feature type="region of interest" description="Disordered" evidence="10">
    <location>
        <begin position="171"/>
        <end position="204"/>
    </location>
</feature>
<evidence type="ECO:0000256" key="11">
    <source>
        <dbReference type="SAM" id="Phobius"/>
    </source>
</evidence>
<evidence type="ECO:0000256" key="10">
    <source>
        <dbReference type="SAM" id="MobiDB-lite"/>
    </source>
</evidence>
<evidence type="ECO:0000313" key="13">
    <source>
        <dbReference type="EMBL" id="MUV15356.1"/>
    </source>
</evidence>
<feature type="domain" description="TonB C-terminal" evidence="12">
    <location>
        <begin position="234"/>
        <end position="325"/>
    </location>
</feature>
<feature type="compositionally biased region" description="Pro residues" evidence="10">
    <location>
        <begin position="195"/>
        <end position="204"/>
    </location>
</feature>
<evidence type="ECO:0000313" key="14">
    <source>
        <dbReference type="Proteomes" id="UP000479692"/>
    </source>
</evidence>
<evidence type="ECO:0000256" key="2">
    <source>
        <dbReference type="ARBA" id="ARBA00006555"/>
    </source>
</evidence>
<evidence type="ECO:0000256" key="1">
    <source>
        <dbReference type="ARBA" id="ARBA00004383"/>
    </source>
</evidence>
<accession>A0A7C9HNX4</accession>
<proteinExistence type="inferred from homology"/>
<reference evidence="13 14" key="1">
    <citation type="submission" date="2019-12" db="EMBL/GenBank/DDBJ databases">
        <authorList>
            <person name="Xu J."/>
        </authorList>
    </citation>
    <scope>NUCLEOTIDE SEQUENCE [LARGE SCALE GENOMIC DNA]</scope>
    <source>
        <strain evidence="13 14">HX-5-24</strain>
    </source>
</reference>
<organism evidence="13 14">
    <name type="scientific">Noviluteimonas gilva</name>
    <dbReference type="NCBI Taxonomy" id="2682097"/>
    <lineage>
        <taxon>Bacteria</taxon>
        <taxon>Pseudomonadati</taxon>
        <taxon>Pseudomonadota</taxon>
        <taxon>Gammaproteobacteria</taxon>
        <taxon>Lysobacterales</taxon>
        <taxon>Lysobacteraceae</taxon>
        <taxon>Noviluteimonas</taxon>
    </lineage>
</organism>
<evidence type="ECO:0000256" key="5">
    <source>
        <dbReference type="ARBA" id="ARBA00022519"/>
    </source>
</evidence>
<dbReference type="Pfam" id="PF03544">
    <property type="entry name" value="TonB_C"/>
    <property type="match status" value="1"/>
</dbReference>
<dbReference type="SUPFAM" id="SSF74653">
    <property type="entry name" value="TolA/TonB C-terminal domain"/>
    <property type="match status" value="1"/>
</dbReference>
<keyword evidence="3" id="KW-0813">Transport</keyword>
<evidence type="ECO:0000256" key="7">
    <source>
        <dbReference type="ARBA" id="ARBA00022927"/>
    </source>
</evidence>
<name>A0A7C9HNX4_9GAMM</name>
<keyword evidence="8 11" id="KW-1133">Transmembrane helix</keyword>
<comment type="caution">
    <text evidence="13">The sequence shown here is derived from an EMBL/GenBank/DDBJ whole genome shotgun (WGS) entry which is preliminary data.</text>
</comment>
<evidence type="ECO:0000256" key="6">
    <source>
        <dbReference type="ARBA" id="ARBA00022692"/>
    </source>
</evidence>
<feature type="region of interest" description="Disordered" evidence="10">
    <location>
        <begin position="1"/>
        <end position="30"/>
    </location>
</feature>
<evidence type="ECO:0000259" key="12">
    <source>
        <dbReference type="PROSITE" id="PS52015"/>
    </source>
</evidence>
<keyword evidence="14" id="KW-1185">Reference proteome</keyword>
<dbReference type="EMBL" id="WOXT01000005">
    <property type="protein sequence ID" value="MUV15356.1"/>
    <property type="molecule type" value="Genomic_DNA"/>
</dbReference>
<comment type="subcellular location">
    <subcellularLocation>
        <location evidence="1">Cell inner membrane</location>
        <topology evidence="1">Single-pass membrane protein</topology>
        <orientation evidence="1">Periplasmic side</orientation>
    </subcellularLocation>
</comment>
<dbReference type="NCBIfam" id="TIGR01352">
    <property type="entry name" value="tonB_Cterm"/>
    <property type="match status" value="1"/>
</dbReference>
<keyword evidence="5" id="KW-0997">Cell inner membrane</keyword>
<dbReference type="Gene3D" id="3.30.1150.10">
    <property type="match status" value="1"/>
</dbReference>
<keyword evidence="9 11" id="KW-0472">Membrane</keyword>
<feature type="compositionally biased region" description="Basic residues" evidence="10">
    <location>
        <begin position="1"/>
        <end position="14"/>
    </location>
</feature>
<dbReference type="PROSITE" id="PS52015">
    <property type="entry name" value="TONB_CTD"/>
    <property type="match status" value="1"/>
</dbReference>
<evidence type="ECO:0000256" key="9">
    <source>
        <dbReference type="ARBA" id="ARBA00023136"/>
    </source>
</evidence>
<dbReference type="GO" id="GO:0031992">
    <property type="term" value="F:energy transducer activity"/>
    <property type="evidence" value="ECO:0007669"/>
    <property type="project" value="TreeGrafter"/>
</dbReference>
<evidence type="ECO:0000256" key="8">
    <source>
        <dbReference type="ARBA" id="ARBA00022989"/>
    </source>
</evidence>
<dbReference type="PANTHER" id="PTHR33446">
    <property type="entry name" value="PROTEIN TONB-RELATED"/>
    <property type="match status" value="1"/>
</dbReference>
<dbReference type="GO" id="GO:0055085">
    <property type="term" value="P:transmembrane transport"/>
    <property type="evidence" value="ECO:0007669"/>
    <property type="project" value="InterPro"/>
</dbReference>
<dbReference type="Proteomes" id="UP000479692">
    <property type="component" value="Unassembled WGS sequence"/>
</dbReference>
<keyword evidence="6 11" id="KW-0812">Transmembrane</keyword>
<dbReference type="InterPro" id="IPR051045">
    <property type="entry name" value="TonB-dependent_transducer"/>
</dbReference>
<feature type="transmembrane region" description="Helical" evidence="11">
    <location>
        <begin position="128"/>
        <end position="150"/>
    </location>
</feature>
<dbReference type="PANTHER" id="PTHR33446:SF2">
    <property type="entry name" value="PROTEIN TONB"/>
    <property type="match status" value="1"/>
</dbReference>
<dbReference type="AlphaFoldDB" id="A0A7C9HNX4"/>
<evidence type="ECO:0000256" key="3">
    <source>
        <dbReference type="ARBA" id="ARBA00022448"/>
    </source>
</evidence>
<dbReference type="InterPro" id="IPR037682">
    <property type="entry name" value="TonB_C"/>
</dbReference>
<gene>
    <name evidence="13" type="ORF">GN331_14210</name>
</gene>
<keyword evidence="4" id="KW-1003">Cell membrane</keyword>
<dbReference type="GO" id="GO:0098797">
    <property type="term" value="C:plasma membrane protein complex"/>
    <property type="evidence" value="ECO:0007669"/>
    <property type="project" value="TreeGrafter"/>
</dbReference>
<feature type="region of interest" description="Disordered" evidence="10">
    <location>
        <begin position="87"/>
        <end position="108"/>
    </location>
</feature>
<evidence type="ECO:0000256" key="4">
    <source>
        <dbReference type="ARBA" id="ARBA00022475"/>
    </source>
</evidence>